<comment type="caution">
    <text evidence="2">The sequence shown here is derived from an EMBL/GenBank/DDBJ whole genome shotgun (WGS) entry which is preliminary data.</text>
</comment>
<dbReference type="EMBL" id="JADQDQ010000004">
    <property type="protein sequence ID" value="MBF9238083.1"/>
    <property type="molecule type" value="Genomic_DNA"/>
</dbReference>
<gene>
    <name evidence="2" type="ORF">I2I05_11820</name>
</gene>
<keyword evidence="1" id="KW-0472">Membrane</keyword>
<name>A0ABS0II93_9BACT</name>
<proteinExistence type="predicted"/>
<dbReference type="RefSeq" id="WP_196282448.1">
    <property type="nucleotide sequence ID" value="NZ_JADQDQ010000004.1"/>
</dbReference>
<organism evidence="2 3">
    <name type="scientific">Hymenobacter jeongseonensis</name>
    <dbReference type="NCBI Taxonomy" id="2791027"/>
    <lineage>
        <taxon>Bacteria</taxon>
        <taxon>Pseudomonadati</taxon>
        <taxon>Bacteroidota</taxon>
        <taxon>Cytophagia</taxon>
        <taxon>Cytophagales</taxon>
        <taxon>Hymenobacteraceae</taxon>
        <taxon>Hymenobacter</taxon>
    </lineage>
</organism>
<feature type="transmembrane region" description="Helical" evidence="1">
    <location>
        <begin position="103"/>
        <end position="124"/>
    </location>
</feature>
<reference evidence="2 3" key="1">
    <citation type="submission" date="2020-11" db="EMBL/GenBank/DDBJ databases">
        <authorList>
            <person name="Kim M.K."/>
        </authorList>
    </citation>
    <scope>NUCLEOTIDE SEQUENCE [LARGE SCALE GENOMIC DNA]</scope>
    <source>
        <strain evidence="2 3">BT683</strain>
    </source>
</reference>
<evidence type="ECO:0000256" key="1">
    <source>
        <dbReference type="SAM" id="Phobius"/>
    </source>
</evidence>
<keyword evidence="1" id="KW-1133">Transmembrane helix</keyword>
<evidence type="ECO:0000313" key="3">
    <source>
        <dbReference type="Proteomes" id="UP000597617"/>
    </source>
</evidence>
<keyword evidence="3" id="KW-1185">Reference proteome</keyword>
<dbReference type="Proteomes" id="UP000597617">
    <property type="component" value="Unassembled WGS sequence"/>
</dbReference>
<evidence type="ECO:0000313" key="2">
    <source>
        <dbReference type="EMBL" id="MBF9238083.1"/>
    </source>
</evidence>
<accession>A0ABS0II93</accession>
<feature type="transmembrane region" description="Helical" evidence="1">
    <location>
        <begin position="63"/>
        <end position="82"/>
    </location>
</feature>
<sequence>MSNVFSALFFANYYGFDKLSREGGTPTAAYCGELLCTQQVVLVTTNVVYGVAPAFPHECPLKFGVVAAACAVALFANYFGVIKSARYPAFRTRLDRQPFAVKLALVLFAVASSVVAIPGCVWLMERYCPTT</sequence>
<protein>
    <submittedName>
        <fullName evidence="2">Uncharacterized protein</fullName>
    </submittedName>
</protein>
<keyword evidence="1" id="KW-0812">Transmembrane</keyword>